<dbReference type="EMBL" id="BNAT01000011">
    <property type="protein sequence ID" value="GHH89097.1"/>
    <property type="molecule type" value="Genomic_DNA"/>
</dbReference>
<dbReference type="AlphaFoldDB" id="A0A919L9W5"/>
<reference evidence="2" key="1">
    <citation type="journal article" date="2014" name="Int. J. Syst. Evol. Microbiol.">
        <title>Complete genome sequence of Corynebacterium casei LMG S-19264T (=DSM 44701T), isolated from a smear-ripened cheese.</title>
        <authorList>
            <consortium name="US DOE Joint Genome Institute (JGI-PGF)"/>
            <person name="Walter F."/>
            <person name="Albersmeier A."/>
            <person name="Kalinowski J."/>
            <person name="Ruckert C."/>
        </authorList>
    </citation>
    <scope>NUCLEOTIDE SEQUENCE</scope>
    <source>
        <strain evidence="2">CGMCC 4.7403</strain>
    </source>
</reference>
<gene>
    <name evidence="2" type="ORF">GCM10017771_37490</name>
</gene>
<comment type="caution">
    <text evidence="2">The sequence shown here is derived from an EMBL/GenBank/DDBJ whole genome shotgun (WGS) entry which is preliminary data.</text>
</comment>
<evidence type="ECO:0000313" key="2">
    <source>
        <dbReference type="EMBL" id="GHH89097.1"/>
    </source>
</evidence>
<dbReference type="RefSeq" id="WP_189783606.1">
    <property type="nucleotide sequence ID" value="NZ_BNAT01000011.1"/>
</dbReference>
<dbReference type="Proteomes" id="UP000603227">
    <property type="component" value="Unassembled WGS sequence"/>
</dbReference>
<sequence>MLAEVVGRAAAGDSEIAVLVGGSSTGKTRACWEALNILREGGEPWRLWHPIDPPTRPDAVLAELADVTTYTVVWLNEAQFYLAPDDLGEQVAAGLRSLLREPKRGPVLVLATLWPNHWDMLTTRTEPDLHAHARELLDGRKISVPDAFNDADLAALTAGTDRDPRLAEAVEHASGGQITQYPAGVPVLMDRYEEARGATRALIHAAMDARRLGAGPRLSLALLADEARSVMALAQPELIQRESGIPDRRPPASKPSRSTFPTAVASPLAAHPA</sequence>
<organism evidence="2 3">
    <name type="scientific">Streptomyces capitiformicae</name>
    <dbReference type="NCBI Taxonomy" id="2014920"/>
    <lineage>
        <taxon>Bacteria</taxon>
        <taxon>Bacillati</taxon>
        <taxon>Actinomycetota</taxon>
        <taxon>Actinomycetes</taxon>
        <taxon>Kitasatosporales</taxon>
        <taxon>Streptomycetaceae</taxon>
        <taxon>Streptomyces</taxon>
    </lineage>
</organism>
<protein>
    <submittedName>
        <fullName evidence="2">Uncharacterized protein</fullName>
    </submittedName>
</protein>
<accession>A0A919L9W5</accession>
<evidence type="ECO:0000256" key="1">
    <source>
        <dbReference type="SAM" id="MobiDB-lite"/>
    </source>
</evidence>
<proteinExistence type="predicted"/>
<feature type="region of interest" description="Disordered" evidence="1">
    <location>
        <begin position="238"/>
        <end position="273"/>
    </location>
</feature>
<name>A0A919L9W5_9ACTN</name>
<evidence type="ECO:0000313" key="3">
    <source>
        <dbReference type="Proteomes" id="UP000603227"/>
    </source>
</evidence>
<keyword evidence="3" id="KW-1185">Reference proteome</keyword>
<reference evidence="2" key="2">
    <citation type="submission" date="2020-09" db="EMBL/GenBank/DDBJ databases">
        <authorList>
            <person name="Sun Q."/>
            <person name="Zhou Y."/>
        </authorList>
    </citation>
    <scope>NUCLEOTIDE SEQUENCE</scope>
    <source>
        <strain evidence="2">CGMCC 4.7403</strain>
    </source>
</reference>